<keyword evidence="2" id="KW-1133">Transmembrane helix</keyword>
<feature type="transmembrane region" description="Helical" evidence="2">
    <location>
        <begin position="174"/>
        <end position="198"/>
    </location>
</feature>
<protein>
    <submittedName>
        <fullName evidence="3">Uncharacterized protein</fullName>
    </submittedName>
</protein>
<feature type="transmembrane region" description="Helical" evidence="2">
    <location>
        <begin position="32"/>
        <end position="56"/>
    </location>
</feature>
<dbReference type="AlphaFoldDB" id="A0A7S8E6D9"/>
<keyword evidence="2" id="KW-0472">Membrane</keyword>
<evidence type="ECO:0000256" key="1">
    <source>
        <dbReference type="SAM" id="MobiDB-lite"/>
    </source>
</evidence>
<evidence type="ECO:0000313" key="4">
    <source>
        <dbReference type="Proteomes" id="UP000594468"/>
    </source>
</evidence>
<keyword evidence="4" id="KW-1185">Reference proteome</keyword>
<proteinExistence type="predicted"/>
<feature type="compositionally biased region" description="Acidic residues" evidence="1">
    <location>
        <begin position="492"/>
        <end position="527"/>
    </location>
</feature>
<gene>
    <name evidence="3" type="ORF">G4Y79_15740</name>
</gene>
<dbReference type="EMBL" id="CP062983">
    <property type="protein sequence ID" value="QPC81155.1"/>
    <property type="molecule type" value="Genomic_DNA"/>
</dbReference>
<feature type="transmembrane region" description="Helical" evidence="2">
    <location>
        <begin position="210"/>
        <end position="228"/>
    </location>
</feature>
<organism evidence="3 4">
    <name type="scientific">Phototrophicus methaneseepsis</name>
    <dbReference type="NCBI Taxonomy" id="2710758"/>
    <lineage>
        <taxon>Bacteria</taxon>
        <taxon>Bacillati</taxon>
        <taxon>Chloroflexota</taxon>
        <taxon>Candidatus Thermofontia</taxon>
        <taxon>Phototrophicales</taxon>
        <taxon>Phototrophicaceae</taxon>
        <taxon>Phototrophicus</taxon>
    </lineage>
</organism>
<evidence type="ECO:0000313" key="3">
    <source>
        <dbReference type="EMBL" id="QPC81155.1"/>
    </source>
</evidence>
<feature type="transmembrane region" description="Helical" evidence="2">
    <location>
        <begin position="92"/>
        <end position="110"/>
    </location>
</feature>
<keyword evidence="2" id="KW-0812">Transmembrane</keyword>
<reference evidence="3 4" key="1">
    <citation type="submission" date="2020-02" db="EMBL/GenBank/DDBJ databases">
        <authorList>
            <person name="Zheng R.K."/>
            <person name="Sun C.M."/>
        </authorList>
    </citation>
    <scope>NUCLEOTIDE SEQUENCE [LARGE SCALE GENOMIC DNA]</scope>
    <source>
        <strain evidence="4">rifampicinis</strain>
    </source>
</reference>
<feature type="compositionally biased region" description="Acidic residues" evidence="1">
    <location>
        <begin position="404"/>
        <end position="449"/>
    </location>
</feature>
<dbReference type="Proteomes" id="UP000594468">
    <property type="component" value="Chromosome"/>
</dbReference>
<feature type="transmembrane region" description="Helical" evidence="2">
    <location>
        <begin position="144"/>
        <end position="162"/>
    </location>
</feature>
<dbReference type="RefSeq" id="WP_195169228.1">
    <property type="nucleotide sequence ID" value="NZ_CP062983.1"/>
</dbReference>
<name>A0A7S8E6D9_9CHLR</name>
<accession>A0A7S8E6D9</accession>
<feature type="compositionally biased region" description="Acidic residues" evidence="1">
    <location>
        <begin position="361"/>
        <end position="372"/>
    </location>
</feature>
<evidence type="ECO:0000256" key="2">
    <source>
        <dbReference type="SAM" id="Phobius"/>
    </source>
</evidence>
<sequence>MFIVFRRIDRWLHQHLFKVGWLLTQNYETTTILYYTFFLPGVVLHELIYWLVAGVLNVRAEHAIKWPEKQEVGELKLNFVQLARRTGRLPRAVISAAPLVAGLFIIWFIATNIFDVAAFMQIISSGELTDVAAGFNQLLSTPDFWLWFYIVFTISNTMFPTIPKDLQGWRAIAAALAIAFLILFVLGVGNSIFSAIAVPLTTSLNVLEGTLTLIIGINIITVLVFGTIESVIERITGRSATFRRGKMITMTREEAIAARDRERQRQRAAQARRHSQSEEVVIPSVYHLTLPVPGAPGEEPLLRTQPTLLDIDDETEEQGGNRLSSGEPTKSESRIGTATISRESEQGPRFVPSRSLPPMSNDEDDDHEEEENQQSSAMTINSPARQTSPFTRTPSISASPAASQEDDNSDDDIDDDIDEEDIDEVEDSEAEETTDDEENSESDSGEESADIPLSPFQQRLQALSNPPPSTTSPFARPASSAAGIRPFAASATDDDDESLDSDDDDELVYEDVDDEYDDYEDVDDEPF</sequence>
<feature type="compositionally biased region" description="Polar residues" evidence="1">
    <location>
        <begin position="321"/>
        <end position="341"/>
    </location>
</feature>
<feature type="compositionally biased region" description="Polar residues" evidence="1">
    <location>
        <begin position="455"/>
        <end position="464"/>
    </location>
</feature>
<feature type="compositionally biased region" description="Polar residues" evidence="1">
    <location>
        <begin position="373"/>
        <end position="402"/>
    </location>
</feature>
<feature type="region of interest" description="Disordered" evidence="1">
    <location>
        <begin position="316"/>
        <end position="527"/>
    </location>
</feature>
<dbReference type="KEGG" id="pmet:G4Y79_15740"/>